<sequence length="134" mass="15256">MNNDLSRILPDTQDSVLPYCIWYPAVADWQTYVGLARRKPSMKQSVARACIVADYKTVYDELNAEPDSSLIAEARDSPNPHYLRDLERKAAERGGVVSDDSPEWKRNTRKHMFEPTTTSLYKDVSNLIADTEFG</sequence>
<dbReference type="EMBL" id="JAPDRP010000023">
    <property type="protein sequence ID" value="KAJ9637132.1"/>
    <property type="molecule type" value="Genomic_DNA"/>
</dbReference>
<evidence type="ECO:0000313" key="1">
    <source>
        <dbReference type="EMBL" id="KAJ9637132.1"/>
    </source>
</evidence>
<accession>A0ACC2YPZ7</accession>
<evidence type="ECO:0000313" key="2">
    <source>
        <dbReference type="Proteomes" id="UP001172680"/>
    </source>
</evidence>
<protein>
    <submittedName>
        <fullName evidence="1">Uncharacterized protein</fullName>
    </submittedName>
</protein>
<proteinExistence type="predicted"/>
<name>A0ACC2YPZ7_9PEZI</name>
<gene>
    <name evidence="1" type="ORF">H2199_007418</name>
</gene>
<organism evidence="1 2">
    <name type="scientific">Coniosporium tulheliwenetii</name>
    <dbReference type="NCBI Taxonomy" id="3383036"/>
    <lineage>
        <taxon>Eukaryota</taxon>
        <taxon>Fungi</taxon>
        <taxon>Dikarya</taxon>
        <taxon>Ascomycota</taxon>
        <taxon>Pezizomycotina</taxon>
        <taxon>Dothideomycetes</taxon>
        <taxon>Dothideomycetes incertae sedis</taxon>
        <taxon>Coniosporium</taxon>
    </lineage>
</organism>
<keyword evidence="2" id="KW-1185">Reference proteome</keyword>
<dbReference type="Proteomes" id="UP001172680">
    <property type="component" value="Unassembled WGS sequence"/>
</dbReference>
<reference evidence="1" key="1">
    <citation type="submission" date="2022-10" db="EMBL/GenBank/DDBJ databases">
        <title>Culturing micro-colonial fungi from biological soil crusts in the Mojave desert and describing Neophaeococcomyces mojavensis, and introducing the new genera and species Taxawa tesnikishii.</title>
        <authorList>
            <person name="Kurbessoian T."/>
            <person name="Stajich J.E."/>
        </authorList>
    </citation>
    <scope>NUCLEOTIDE SEQUENCE</scope>
    <source>
        <strain evidence="1">JES_115</strain>
    </source>
</reference>
<comment type="caution">
    <text evidence="1">The sequence shown here is derived from an EMBL/GenBank/DDBJ whole genome shotgun (WGS) entry which is preliminary data.</text>
</comment>